<dbReference type="Pfam" id="PF10054">
    <property type="entry name" value="DUF2291"/>
    <property type="match status" value="1"/>
</dbReference>
<protein>
    <submittedName>
        <fullName evidence="1">Putative lipoprotein</fullName>
    </submittedName>
</protein>
<dbReference type="RefSeq" id="WP_183386349.1">
    <property type="nucleotide sequence ID" value="NZ_JACHXM010000002.1"/>
</dbReference>
<organism evidence="1 2">
    <name type="scientific">Halomonas organivorans</name>
    <dbReference type="NCBI Taxonomy" id="257772"/>
    <lineage>
        <taxon>Bacteria</taxon>
        <taxon>Pseudomonadati</taxon>
        <taxon>Pseudomonadota</taxon>
        <taxon>Gammaproteobacteria</taxon>
        <taxon>Oceanospirillales</taxon>
        <taxon>Halomonadaceae</taxon>
        <taxon>Halomonas</taxon>
    </lineage>
</organism>
<comment type="caution">
    <text evidence="1">The sequence shown here is derived from an EMBL/GenBank/DDBJ whole genome shotgun (WGS) entry which is preliminary data.</text>
</comment>
<keyword evidence="2" id="KW-1185">Reference proteome</keyword>
<dbReference type="AlphaFoldDB" id="A0A7W5BVN0"/>
<dbReference type="Proteomes" id="UP000525987">
    <property type="component" value="Unassembled WGS sequence"/>
</dbReference>
<dbReference type="SUPFAM" id="SSF141318">
    <property type="entry name" value="TM0957-like"/>
    <property type="match status" value="1"/>
</dbReference>
<gene>
    <name evidence="1" type="ORF">FHR96_000783</name>
</gene>
<accession>A0A7W5BVN0</accession>
<sequence length="218" mass="22360">MSASTNAISPSRPGKGRGLIAAIGVAIVLLGAMALDTTVVTIGSQDDVADDGFSAERFGAEQFPLVRDSVEERAVSADELAAAIAEDKAAAGERFGVGAGIGPVMPVRFSGVVGEGKAGIYPVEVEGLPDDLTIRVQTGPAINGTDLRDATGNIQFGQFTNQIEYQNAGAAINDAMKAQVLSGIDAETLSGRTITVTGAFKLINPSNWLVTPVSLSVQ</sequence>
<dbReference type="InterPro" id="IPR014582">
    <property type="entry name" value="UCP033535_lipo"/>
</dbReference>
<evidence type="ECO:0000313" key="2">
    <source>
        <dbReference type="Proteomes" id="UP000525987"/>
    </source>
</evidence>
<keyword evidence="1" id="KW-0449">Lipoprotein</keyword>
<evidence type="ECO:0000313" key="1">
    <source>
        <dbReference type="EMBL" id="MBB3139936.1"/>
    </source>
</evidence>
<dbReference type="EMBL" id="JACHXM010000002">
    <property type="protein sequence ID" value="MBB3139936.1"/>
    <property type="molecule type" value="Genomic_DNA"/>
</dbReference>
<reference evidence="1 2" key="1">
    <citation type="submission" date="2020-08" db="EMBL/GenBank/DDBJ databases">
        <title>Genomic Encyclopedia of Type Strains, Phase III (KMG-III): the genomes of soil and plant-associated and newly described type strains.</title>
        <authorList>
            <person name="Whitman W."/>
        </authorList>
    </citation>
    <scope>NUCLEOTIDE SEQUENCE [LARGE SCALE GENOMIC DNA]</scope>
    <source>
        <strain evidence="1 2">CECT 5995</strain>
    </source>
</reference>
<proteinExistence type="predicted"/>
<dbReference type="PIRSF" id="PIRSF033535">
    <property type="entry name" value="UCP033535_plp"/>
    <property type="match status" value="1"/>
</dbReference>
<dbReference type="InterPro" id="IPR036215">
    <property type="entry name" value="TM0957-like_sf"/>
</dbReference>
<name>A0A7W5BVN0_9GAMM</name>